<dbReference type="EMBL" id="UZAM01007777">
    <property type="protein sequence ID" value="VDP01343.1"/>
    <property type="molecule type" value="Genomic_DNA"/>
</dbReference>
<protein>
    <submittedName>
        <fullName evidence="4">NTP_transferase domain-containing protein</fullName>
    </submittedName>
</protein>
<dbReference type="Pfam" id="PF25087">
    <property type="entry name" value="GMPPB_C"/>
    <property type="match status" value="1"/>
</dbReference>
<keyword evidence="3" id="KW-1185">Reference proteome</keyword>
<dbReference type="InterPro" id="IPR050486">
    <property type="entry name" value="Mannose-1P_guanyltransferase"/>
</dbReference>
<dbReference type="OrthoDB" id="285674at2759"/>
<feature type="domain" description="Mannose-1-phosphate guanyltransferase C-terminal" evidence="1">
    <location>
        <begin position="72"/>
        <end position="208"/>
    </location>
</feature>
<evidence type="ECO:0000313" key="4">
    <source>
        <dbReference type="WBParaSite" id="SBAD_0000365401-mRNA-1"/>
    </source>
</evidence>
<gene>
    <name evidence="2" type="ORF">SBAD_LOCUS3495</name>
</gene>
<organism evidence="4">
    <name type="scientific">Soboliphyme baturini</name>
    <dbReference type="NCBI Taxonomy" id="241478"/>
    <lineage>
        <taxon>Eukaryota</taxon>
        <taxon>Metazoa</taxon>
        <taxon>Ecdysozoa</taxon>
        <taxon>Nematoda</taxon>
        <taxon>Enoplea</taxon>
        <taxon>Dorylaimia</taxon>
        <taxon>Dioctophymatida</taxon>
        <taxon>Dioctophymatoidea</taxon>
        <taxon>Soboliphymatidae</taxon>
        <taxon>Soboliphyme</taxon>
    </lineage>
</organism>
<dbReference type="Gene3D" id="2.160.10.10">
    <property type="entry name" value="Hexapeptide repeat proteins"/>
    <property type="match status" value="1"/>
</dbReference>
<proteinExistence type="predicted"/>
<dbReference type="InterPro" id="IPR011004">
    <property type="entry name" value="Trimer_LpxA-like_sf"/>
</dbReference>
<dbReference type="InterPro" id="IPR056729">
    <property type="entry name" value="GMPPB_C"/>
</dbReference>
<sequence>MNSEAPESMWFENDVFPKLADCKVFFAFHTTNWWSQLKTAAAAIYANRHYLHLYHVTHPERLAKQKGTGPKIIGDVFIHSSAIVSPTAVIGPNVSIGSNVTVAAGVRIRESIILDGAVLQEQCCVLYSVIGWNCHVGEWARVEGTPVGPNPNMPFAKLESKPLFNPNGKLNPSITVIGCNVQIPTGIMVLNSIVLPHKELEVSYMNQIIL</sequence>
<dbReference type="PANTHER" id="PTHR22572">
    <property type="entry name" value="SUGAR-1-PHOSPHATE GUANYL TRANSFERASE"/>
    <property type="match status" value="1"/>
</dbReference>
<name>A0A183IIQ0_9BILA</name>
<evidence type="ECO:0000259" key="1">
    <source>
        <dbReference type="Pfam" id="PF25087"/>
    </source>
</evidence>
<dbReference type="SUPFAM" id="SSF51161">
    <property type="entry name" value="Trimeric LpxA-like enzymes"/>
    <property type="match status" value="1"/>
</dbReference>
<accession>A0A183IIQ0</accession>
<dbReference type="Proteomes" id="UP000270296">
    <property type="component" value="Unassembled WGS sequence"/>
</dbReference>
<reference evidence="2 3" key="2">
    <citation type="submission" date="2018-11" db="EMBL/GenBank/DDBJ databases">
        <authorList>
            <consortium name="Pathogen Informatics"/>
        </authorList>
    </citation>
    <scope>NUCLEOTIDE SEQUENCE [LARGE SCALE GENOMIC DNA]</scope>
</reference>
<dbReference type="WBParaSite" id="SBAD_0000365401-mRNA-1">
    <property type="protein sequence ID" value="SBAD_0000365401-mRNA-1"/>
    <property type="gene ID" value="SBAD_0000365401"/>
</dbReference>
<evidence type="ECO:0000313" key="3">
    <source>
        <dbReference type="Proteomes" id="UP000270296"/>
    </source>
</evidence>
<evidence type="ECO:0000313" key="2">
    <source>
        <dbReference type="EMBL" id="VDP01343.1"/>
    </source>
</evidence>
<dbReference type="AlphaFoldDB" id="A0A183IIQ0"/>
<reference evidence="4" key="1">
    <citation type="submission" date="2016-06" db="UniProtKB">
        <authorList>
            <consortium name="WormBaseParasite"/>
        </authorList>
    </citation>
    <scope>IDENTIFICATION</scope>
</reference>